<organism evidence="2 3">
    <name type="scientific">Nocardia camponoti</name>
    <dbReference type="NCBI Taxonomy" id="1616106"/>
    <lineage>
        <taxon>Bacteria</taxon>
        <taxon>Bacillati</taxon>
        <taxon>Actinomycetota</taxon>
        <taxon>Actinomycetes</taxon>
        <taxon>Mycobacteriales</taxon>
        <taxon>Nocardiaceae</taxon>
        <taxon>Nocardia</taxon>
    </lineage>
</organism>
<dbReference type="AlphaFoldDB" id="A0A917QD52"/>
<proteinExistence type="predicted"/>
<feature type="region of interest" description="Disordered" evidence="1">
    <location>
        <begin position="44"/>
        <end position="68"/>
    </location>
</feature>
<name>A0A917QD52_9NOCA</name>
<dbReference type="Proteomes" id="UP000612956">
    <property type="component" value="Unassembled WGS sequence"/>
</dbReference>
<comment type="caution">
    <text evidence="2">The sequence shown here is derived from an EMBL/GenBank/DDBJ whole genome shotgun (WGS) entry which is preliminary data.</text>
</comment>
<evidence type="ECO:0000256" key="1">
    <source>
        <dbReference type="SAM" id="MobiDB-lite"/>
    </source>
</evidence>
<protein>
    <submittedName>
        <fullName evidence="2">Uncharacterized protein</fullName>
    </submittedName>
</protein>
<reference evidence="2" key="2">
    <citation type="submission" date="2020-09" db="EMBL/GenBank/DDBJ databases">
        <authorList>
            <person name="Sun Q."/>
            <person name="Zhou Y."/>
        </authorList>
    </citation>
    <scope>NUCLEOTIDE SEQUENCE</scope>
    <source>
        <strain evidence="2">CGMCC 4.7278</strain>
    </source>
</reference>
<accession>A0A917QD52</accession>
<reference evidence="2" key="1">
    <citation type="journal article" date="2014" name="Int. J. Syst. Evol. Microbiol.">
        <title>Complete genome sequence of Corynebacterium casei LMG S-19264T (=DSM 44701T), isolated from a smear-ripened cheese.</title>
        <authorList>
            <consortium name="US DOE Joint Genome Institute (JGI-PGF)"/>
            <person name="Walter F."/>
            <person name="Albersmeier A."/>
            <person name="Kalinowski J."/>
            <person name="Ruckert C."/>
        </authorList>
    </citation>
    <scope>NUCLEOTIDE SEQUENCE</scope>
    <source>
        <strain evidence="2">CGMCC 4.7278</strain>
    </source>
</reference>
<dbReference type="EMBL" id="BMMW01000001">
    <property type="protein sequence ID" value="GGK45042.1"/>
    <property type="molecule type" value="Genomic_DNA"/>
</dbReference>
<sequence length="129" mass="13597">MLSCAGGTGQYSNQTLIPNDPNCSQPSSEFLRCDAKTGVYGDHTVPNDPRCGVPFPGEPTNQNPDPYGRPYECVPGTAQCTYPDGSQVPGAGRCGTRCGEGPTSGEVQLQHYCEQNPEAPECAGRQSAN</sequence>
<evidence type="ECO:0000313" key="3">
    <source>
        <dbReference type="Proteomes" id="UP000612956"/>
    </source>
</evidence>
<keyword evidence="3" id="KW-1185">Reference proteome</keyword>
<gene>
    <name evidence="2" type="ORF">GCM10011591_15830</name>
</gene>
<evidence type="ECO:0000313" key="2">
    <source>
        <dbReference type="EMBL" id="GGK45042.1"/>
    </source>
</evidence>